<dbReference type="EMBL" id="BMEC01000024">
    <property type="protein sequence ID" value="GGC55551.1"/>
    <property type="molecule type" value="Genomic_DNA"/>
</dbReference>
<organism evidence="1 2">
    <name type="scientific">Marivirga lumbricoides</name>
    <dbReference type="NCBI Taxonomy" id="1046115"/>
    <lineage>
        <taxon>Bacteria</taxon>
        <taxon>Pseudomonadati</taxon>
        <taxon>Bacteroidota</taxon>
        <taxon>Cytophagia</taxon>
        <taxon>Cytophagales</taxon>
        <taxon>Marivirgaceae</taxon>
        <taxon>Marivirga</taxon>
    </lineage>
</organism>
<sequence length="163" mass="18696">MVTESFEHQLLSLEYPKNWKKSDEDMILAISKFTKMTAVAEEENPSLVIVADDSTSLLAYGVTSFEDFLIGFKQTQLSKSHIELVEDFTTININGSEINLIKYKVKNQGHSLLQSQYSFRSLNHYVCLITTQNFGKHNDELQTILSTLKIPKQESIQKLFEQE</sequence>
<dbReference type="Proteomes" id="UP000636010">
    <property type="component" value="Unassembled WGS sequence"/>
</dbReference>
<dbReference type="RefSeq" id="WP_188467757.1">
    <property type="nucleotide sequence ID" value="NZ_BAABHU010000024.1"/>
</dbReference>
<proteinExistence type="predicted"/>
<accession>A0ABQ1N6K0</accession>
<evidence type="ECO:0000313" key="1">
    <source>
        <dbReference type="EMBL" id="GGC55551.1"/>
    </source>
</evidence>
<gene>
    <name evidence="1" type="ORF">GCM10011506_46510</name>
</gene>
<protein>
    <submittedName>
        <fullName evidence="1">Uncharacterized protein</fullName>
    </submittedName>
</protein>
<evidence type="ECO:0000313" key="2">
    <source>
        <dbReference type="Proteomes" id="UP000636010"/>
    </source>
</evidence>
<keyword evidence="2" id="KW-1185">Reference proteome</keyword>
<dbReference type="Gene3D" id="3.40.1000.10">
    <property type="entry name" value="Mog1/PsbP, alpha/beta/alpha sandwich"/>
    <property type="match status" value="1"/>
</dbReference>
<comment type="caution">
    <text evidence="1">The sequence shown here is derived from an EMBL/GenBank/DDBJ whole genome shotgun (WGS) entry which is preliminary data.</text>
</comment>
<name>A0ABQ1N6K0_9BACT</name>
<reference evidence="2" key="1">
    <citation type="journal article" date="2019" name="Int. J. Syst. Evol. Microbiol.">
        <title>The Global Catalogue of Microorganisms (GCM) 10K type strain sequencing project: providing services to taxonomists for standard genome sequencing and annotation.</title>
        <authorList>
            <consortium name="The Broad Institute Genomics Platform"/>
            <consortium name="The Broad Institute Genome Sequencing Center for Infectious Disease"/>
            <person name="Wu L."/>
            <person name="Ma J."/>
        </authorList>
    </citation>
    <scope>NUCLEOTIDE SEQUENCE [LARGE SCALE GENOMIC DNA]</scope>
    <source>
        <strain evidence="2">CGMCC 1.10832</strain>
    </source>
</reference>